<dbReference type="PANTHER" id="PTHR30438:SF2">
    <property type="entry name" value="MEMBRANE PROTEIN"/>
    <property type="match status" value="1"/>
</dbReference>
<feature type="domain" description="Multidrug resistance protein MdtA-like alpha-helical hairpin" evidence="3">
    <location>
        <begin position="119"/>
        <end position="180"/>
    </location>
</feature>
<evidence type="ECO:0000259" key="3">
    <source>
        <dbReference type="Pfam" id="PF25876"/>
    </source>
</evidence>
<dbReference type="Pfam" id="PF25876">
    <property type="entry name" value="HH_MFP_RND"/>
    <property type="match status" value="1"/>
</dbReference>
<name>A0ABT1BGD9_9BURK</name>
<evidence type="ECO:0000313" key="5">
    <source>
        <dbReference type="Proteomes" id="UP001204851"/>
    </source>
</evidence>
<dbReference type="Gene3D" id="2.40.30.170">
    <property type="match status" value="1"/>
</dbReference>
<dbReference type="SUPFAM" id="SSF111369">
    <property type="entry name" value="HlyD-like secretion proteins"/>
    <property type="match status" value="3"/>
</dbReference>
<proteinExistence type="predicted"/>
<dbReference type="RefSeq" id="WP_252767558.1">
    <property type="nucleotide sequence ID" value="NZ_JAMXMC010000001.1"/>
</dbReference>
<feature type="signal peptide" evidence="2">
    <location>
        <begin position="1"/>
        <end position="20"/>
    </location>
</feature>
<gene>
    <name evidence="4" type="ORF">M0L44_00045</name>
</gene>
<dbReference type="PANTHER" id="PTHR30438">
    <property type="entry name" value="36 KDA ANTIGEN-RELATED"/>
    <property type="match status" value="1"/>
</dbReference>
<dbReference type="InterPro" id="IPR058624">
    <property type="entry name" value="MdtA-like_HH"/>
</dbReference>
<sequence length="360" mass="38216">MNPKLAKFLPLLAVAALAGAGYFAWSRLHDTGPGPGFVSGNGRLEGTEIDVAAKLGGRVEDILVNEGDFVKAGQPLASMQIQSLQAQRDEAEARVQQAVQSVASAQAQVALRESDVQAVVAQVAQREAELDAARRKLARSEELSHDGASSGQELDDDRARMRGAQAALVATQAQVRSAQAAVTAAKAQVTATQASASAAQASVDRIDVDLADSILKSPRDGRVQYRIAQPGEVVGAGGKVLNLVDLTDVSMTFFLPETAAGRVALGSEVRLVLDAASQYVIPAKVSFVASIAQFTPKTVETATERQKLMFKVKARIDPVLLRRHLQQVKTGLPGVAWVRLDPQQPWPATLDKNVVEANHP</sequence>
<dbReference type="Gene3D" id="2.40.50.100">
    <property type="match status" value="2"/>
</dbReference>
<evidence type="ECO:0000256" key="2">
    <source>
        <dbReference type="SAM" id="SignalP"/>
    </source>
</evidence>
<evidence type="ECO:0000256" key="1">
    <source>
        <dbReference type="SAM" id="MobiDB-lite"/>
    </source>
</evidence>
<dbReference type="EMBL" id="JAMXMC010000001">
    <property type="protein sequence ID" value="MCO5975113.1"/>
    <property type="molecule type" value="Genomic_DNA"/>
</dbReference>
<organism evidence="4 5">
    <name type="scientific">Ideonella oryzae</name>
    <dbReference type="NCBI Taxonomy" id="2937441"/>
    <lineage>
        <taxon>Bacteria</taxon>
        <taxon>Pseudomonadati</taxon>
        <taxon>Pseudomonadota</taxon>
        <taxon>Betaproteobacteria</taxon>
        <taxon>Burkholderiales</taxon>
        <taxon>Sphaerotilaceae</taxon>
        <taxon>Ideonella</taxon>
    </lineage>
</organism>
<comment type="caution">
    <text evidence="4">The sequence shown here is derived from an EMBL/GenBank/DDBJ whole genome shotgun (WGS) entry which is preliminary data.</text>
</comment>
<evidence type="ECO:0000313" key="4">
    <source>
        <dbReference type="EMBL" id="MCO5975113.1"/>
    </source>
</evidence>
<keyword evidence="2" id="KW-0732">Signal</keyword>
<dbReference type="Proteomes" id="UP001204851">
    <property type="component" value="Unassembled WGS sequence"/>
</dbReference>
<feature type="chain" id="PRO_5047293263" evidence="2">
    <location>
        <begin position="21"/>
        <end position="360"/>
    </location>
</feature>
<keyword evidence="5" id="KW-1185">Reference proteome</keyword>
<protein>
    <submittedName>
        <fullName evidence="4">HlyD family secretion protein</fullName>
    </submittedName>
</protein>
<dbReference type="Gene3D" id="1.10.287.470">
    <property type="entry name" value="Helix hairpin bin"/>
    <property type="match status" value="3"/>
</dbReference>
<dbReference type="PRINTS" id="PR01490">
    <property type="entry name" value="RTXTOXIND"/>
</dbReference>
<accession>A0ABT1BGD9</accession>
<reference evidence="4 5" key="1">
    <citation type="submission" date="2022-06" db="EMBL/GenBank/DDBJ databases">
        <title>Ideonella sp. NS12-5 Genome sequencing and assembly.</title>
        <authorList>
            <person name="Jung Y."/>
        </authorList>
    </citation>
    <scope>NUCLEOTIDE SEQUENCE [LARGE SCALE GENOMIC DNA]</scope>
    <source>
        <strain evidence="4 5">NS12-5</strain>
    </source>
</reference>
<feature type="region of interest" description="Disordered" evidence="1">
    <location>
        <begin position="139"/>
        <end position="159"/>
    </location>
</feature>